<gene>
    <name evidence="1" type="ORF">M9978_21020</name>
</gene>
<name>A0A9X2HMK2_9SPHN</name>
<dbReference type="Proteomes" id="UP001139451">
    <property type="component" value="Unassembled WGS sequence"/>
</dbReference>
<keyword evidence="2" id="KW-1185">Reference proteome</keyword>
<proteinExistence type="predicted"/>
<organism evidence="1 2">
    <name type="scientific">Sphingomonas tagetis</name>
    <dbReference type="NCBI Taxonomy" id="2949092"/>
    <lineage>
        <taxon>Bacteria</taxon>
        <taxon>Pseudomonadati</taxon>
        <taxon>Pseudomonadota</taxon>
        <taxon>Alphaproteobacteria</taxon>
        <taxon>Sphingomonadales</taxon>
        <taxon>Sphingomonadaceae</taxon>
        <taxon>Sphingomonas</taxon>
    </lineage>
</organism>
<protein>
    <submittedName>
        <fullName evidence="1">Glycosyltransferase family 4 protein</fullName>
    </submittedName>
</protein>
<dbReference type="CDD" id="cd03801">
    <property type="entry name" value="GT4_PimA-like"/>
    <property type="match status" value="1"/>
</dbReference>
<dbReference type="AlphaFoldDB" id="A0A9X2HMK2"/>
<accession>A0A9X2HMK2</accession>
<dbReference type="InterPro" id="IPR050194">
    <property type="entry name" value="Glycosyltransferase_grp1"/>
</dbReference>
<dbReference type="RefSeq" id="WP_254296813.1">
    <property type="nucleotide sequence ID" value="NZ_JAMLDX010000025.1"/>
</dbReference>
<dbReference type="Gene3D" id="3.40.50.2000">
    <property type="entry name" value="Glycogen Phosphorylase B"/>
    <property type="match status" value="2"/>
</dbReference>
<evidence type="ECO:0000313" key="2">
    <source>
        <dbReference type="Proteomes" id="UP001139451"/>
    </source>
</evidence>
<dbReference type="PANTHER" id="PTHR45947">
    <property type="entry name" value="SULFOQUINOVOSYL TRANSFERASE SQD2"/>
    <property type="match status" value="1"/>
</dbReference>
<dbReference type="SUPFAM" id="SSF53756">
    <property type="entry name" value="UDP-Glycosyltransferase/glycogen phosphorylase"/>
    <property type="match status" value="1"/>
</dbReference>
<sequence length="361" mass="40352">MKCAIITNIPVPYRNPIWSRLPRGDYVAIFCARTEGNREWRLPPPNFDHVFLAENIRDLPDGYNFVHNNPDVWRVLNRIKPEVVVTTGLNPTHLYAIIWAKMHKAAHVYMTDGTELSEQNMGWKHRLLRRLVIRGASAGVAASLSGKRLLEGYGLARDRIFLSRLCADNAKFSPLPLSERPYDVLFCGQLHERKLPYFFVETCAEIRRRRGTCRALVLGNGPEREAVLNALRDAGIEITAPGFIQPDQLANWYPKARLLLFPTRLDPWGVVANEAMASGTPVVTTPAAGVAADLVIDYVNGRILPDEVQAWATACVELLDNPSRWQTLSTQAFHDVQAFNYADAAAGLEAACERAVLEAGR</sequence>
<reference evidence="1" key="1">
    <citation type="submission" date="2022-05" db="EMBL/GenBank/DDBJ databases">
        <title>Sphingomonas sp. strain MG17 Genome sequencing and assembly.</title>
        <authorList>
            <person name="Kim I."/>
        </authorList>
    </citation>
    <scope>NUCLEOTIDE SEQUENCE</scope>
    <source>
        <strain evidence="1">MG17</strain>
    </source>
</reference>
<dbReference type="PANTHER" id="PTHR45947:SF3">
    <property type="entry name" value="SULFOQUINOVOSYL TRANSFERASE SQD2"/>
    <property type="match status" value="1"/>
</dbReference>
<evidence type="ECO:0000313" key="1">
    <source>
        <dbReference type="EMBL" id="MCP3732902.1"/>
    </source>
</evidence>
<dbReference type="Pfam" id="PF13692">
    <property type="entry name" value="Glyco_trans_1_4"/>
    <property type="match status" value="1"/>
</dbReference>
<comment type="caution">
    <text evidence="1">The sequence shown here is derived from an EMBL/GenBank/DDBJ whole genome shotgun (WGS) entry which is preliminary data.</text>
</comment>
<dbReference type="EMBL" id="JAMLDX010000025">
    <property type="protein sequence ID" value="MCP3732902.1"/>
    <property type="molecule type" value="Genomic_DNA"/>
</dbReference>
<dbReference type="GO" id="GO:0016757">
    <property type="term" value="F:glycosyltransferase activity"/>
    <property type="evidence" value="ECO:0007669"/>
    <property type="project" value="TreeGrafter"/>
</dbReference>